<dbReference type="FunFam" id="3.40.1780.10:FF:000001">
    <property type="entry name" value="S-adenosylmethionine:tRNA ribosyltransferase-isomerase"/>
    <property type="match status" value="1"/>
</dbReference>
<dbReference type="InterPro" id="IPR003699">
    <property type="entry name" value="QueA"/>
</dbReference>
<dbReference type="GO" id="GO:0051075">
    <property type="term" value="F:S-adenosylmethionine:tRNA ribosyltransferase-isomerase activity"/>
    <property type="evidence" value="ECO:0007669"/>
    <property type="project" value="UniProtKB-EC"/>
</dbReference>
<evidence type="ECO:0000256" key="11">
    <source>
        <dbReference type="ARBA" id="ARBA00069325"/>
    </source>
</evidence>
<dbReference type="NCBIfam" id="NF001140">
    <property type="entry name" value="PRK00147.1"/>
    <property type="match status" value="1"/>
</dbReference>
<dbReference type="Pfam" id="PF02547">
    <property type="entry name" value="Queuosine_synth"/>
    <property type="match status" value="1"/>
</dbReference>
<evidence type="ECO:0000256" key="5">
    <source>
        <dbReference type="ARBA" id="ARBA00022679"/>
    </source>
</evidence>
<dbReference type="FunFam" id="2.40.10.240:FF:000002">
    <property type="entry name" value="S-adenosylmethionine:tRNA ribosyltransferase-isomerase"/>
    <property type="match status" value="1"/>
</dbReference>
<keyword evidence="5 13" id="KW-0808">Transferase</keyword>
<dbReference type="EMBL" id="LRPN01000033">
    <property type="protein sequence ID" value="KWZ83937.1"/>
    <property type="molecule type" value="Genomic_DNA"/>
</dbReference>
<keyword evidence="7 13" id="KW-0671">Queuosine biosynthesis</keyword>
<evidence type="ECO:0000313" key="14">
    <source>
        <dbReference type="EMBL" id="KWZ83937.1"/>
    </source>
</evidence>
<keyword evidence="4 13" id="KW-0963">Cytoplasm</keyword>
<dbReference type="PATRIC" id="fig|1398.22.peg.1004"/>
<evidence type="ECO:0000256" key="13">
    <source>
        <dbReference type="HAMAP-Rule" id="MF_00113"/>
    </source>
</evidence>
<evidence type="ECO:0000256" key="6">
    <source>
        <dbReference type="ARBA" id="ARBA00022691"/>
    </source>
</evidence>
<comment type="catalytic activity">
    <reaction evidence="8 13">
        <text>7-aminomethyl-7-carbaguanosine(34) in tRNA + S-adenosyl-L-methionine = epoxyqueuosine(34) in tRNA + adenine + L-methionine + 2 H(+)</text>
        <dbReference type="Rhea" id="RHEA:32155"/>
        <dbReference type="Rhea" id="RHEA-COMP:10342"/>
        <dbReference type="Rhea" id="RHEA-COMP:18582"/>
        <dbReference type="ChEBI" id="CHEBI:15378"/>
        <dbReference type="ChEBI" id="CHEBI:16708"/>
        <dbReference type="ChEBI" id="CHEBI:57844"/>
        <dbReference type="ChEBI" id="CHEBI:59789"/>
        <dbReference type="ChEBI" id="CHEBI:82833"/>
        <dbReference type="ChEBI" id="CHEBI:194443"/>
        <dbReference type="EC" id="2.4.99.17"/>
    </reaction>
</comment>
<gene>
    <name evidence="13" type="primary">queA</name>
    <name evidence="14" type="ORF">HMPREF3213_00995</name>
</gene>
<reference evidence="15" key="1">
    <citation type="submission" date="2016-01" db="EMBL/GenBank/DDBJ databases">
        <authorList>
            <person name="Mitreva M."/>
            <person name="Pepin K.H."/>
            <person name="Mihindukulasuriya K.A."/>
            <person name="Fulton R."/>
            <person name="Fronick C."/>
            <person name="O'Laughlin M."/>
            <person name="Miner T."/>
            <person name="Herter B."/>
            <person name="Rosa B.A."/>
            <person name="Cordes M."/>
            <person name="Tomlinson C."/>
            <person name="Wollam A."/>
            <person name="Palsikar V.B."/>
            <person name="Mardis E.R."/>
            <person name="Wilson R.K."/>
        </authorList>
    </citation>
    <scope>NUCLEOTIDE SEQUENCE [LARGE SCALE GENOMIC DNA]</scope>
    <source>
        <strain evidence="15">GED7749B</strain>
    </source>
</reference>
<dbReference type="UniPathway" id="UPA00392"/>
<keyword evidence="14" id="KW-0413">Isomerase</keyword>
<evidence type="ECO:0000256" key="2">
    <source>
        <dbReference type="ARBA" id="ARBA00004691"/>
    </source>
</evidence>
<evidence type="ECO:0000256" key="8">
    <source>
        <dbReference type="ARBA" id="ARBA00052751"/>
    </source>
</evidence>
<comment type="pathway">
    <text evidence="2 13">tRNA modification; tRNA-queuosine biosynthesis.</text>
</comment>
<dbReference type="PANTHER" id="PTHR30307:SF0">
    <property type="entry name" value="S-ADENOSYLMETHIONINE:TRNA RIBOSYLTRANSFERASE-ISOMERASE"/>
    <property type="match status" value="1"/>
</dbReference>
<dbReference type="Proteomes" id="UP000070376">
    <property type="component" value="Unassembled WGS sequence"/>
</dbReference>
<evidence type="ECO:0000256" key="9">
    <source>
        <dbReference type="ARBA" id="ARBA00061210"/>
    </source>
</evidence>
<dbReference type="InterPro" id="IPR036100">
    <property type="entry name" value="QueA_sf"/>
</dbReference>
<evidence type="ECO:0000256" key="3">
    <source>
        <dbReference type="ARBA" id="ARBA00011245"/>
    </source>
</evidence>
<dbReference type="InterPro" id="IPR042118">
    <property type="entry name" value="QueA_dom1"/>
</dbReference>
<dbReference type="AlphaFoldDB" id="A0A133KWW5"/>
<evidence type="ECO:0000256" key="4">
    <source>
        <dbReference type="ARBA" id="ARBA00022490"/>
    </source>
</evidence>
<proteinExistence type="inferred from homology"/>
<evidence type="ECO:0000256" key="7">
    <source>
        <dbReference type="ARBA" id="ARBA00022785"/>
    </source>
</evidence>
<keyword evidence="6 13" id="KW-0949">S-adenosyl-L-methionine</keyword>
<dbReference type="InterPro" id="IPR042119">
    <property type="entry name" value="QueA_dom2"/>
</dbReference>
<dbReference type="EC" id="2.4.99.17" evidence="10 13"/>
<accession>A0A133KWW5</accession>
<comment type="similarity">
    <text evidence="9 13">Belongs to the QueA family.</text>
</comment>
<dbReference type="GO" id="GO:0005737">
    <property type="term" value="C:cytoplasm"/>
    <property type="evidence" value="ECO:0007669"/>
    <property type="project" value="UniProtKB-SubCell"/>
</dbReference>
<dbReference type="NCBIfam" id="TIGR00113">
    <property type="entry name" value="queA"/>
    <property type="match status" value="1"/>
</dbReference>
<comment type="function">
    <text evidence="13">Transfers and isomerizes the ribose moiety from AdoMet to the 7-aminomethyl group of 7-deazaguanine (preQ1-tRNA) to give epoxyqueuosine (oQ-tRNA).</text>
</comment>
<evidence type="ECO:0000256" key="10">
    <source>
        <dbReference type="ARBA" id="ARBA00066503"/>
    </source>
</evidence>
<dbReference type="Gene3D" id="3.40.1780.10">
    <property type="entry name" value="QueA-like"/>
    <property type="match status" value="1"/>
</dbReference>
<dbReference type="HAMAP" id="MF_00113">
    <property type="entry name" value="QueA"/>
    <property type="match status" value="1"/>
</dbReference>
<comment type="subunit">
    <text evidence="3 13">Monomer.</text>
</comment>
<dbReference type="SUPFAM" id="SSF111337">
    <property type="entry name" value="QueA-like"/>
    <property type="match status" value="1"/>
</dbReference>
<organism evidence="14 15">
    <name type="scientific">Heyndrickxia coagulans</name>
    <name type="common">Weizmannia coagulans</name>
    <dbReference type="NCBI Taxonomy" id="1398"/>
    <lineage>
        <taxon>Bacteria</taxon>
        <taxon>Bacillati</taxon>
        <taxon>Bacillota</taxon>
        <taxon>Bacilli</taxon>
        <taxon>Bacillales</taxon>
        <taxon>Bacillaceae</taxon>
        <taxon>Heyndrickxia</taxon>
    </lineage>
</organism>
<comment type="subcellular location">
    <subcellularLocation>
        <location evidence="1 13">Cytoplasm</location>
    </subcellularLocation>
</comment>
<dbReference type="RefSeq" id="WP_061086582.1">
    <property type="nucleotide sequence ID" value="NZ_CP120208.1"/>
</dbReference>
<dbReference type="GO" id="GO:0008616">
    <property type="term" value="P:tRNA queuosine(34) biosynthetic process"/>
    <property type="evidence" value="ECO:0007669"/>
    <property type="project" value="UniProtKB-UniRule"/>
</dbReference>
<dbReference type="Gene3D" id="2.40.10.240">
    <property type="entry name" value="QueA-like"/>
    <property type="match status" value="1"/>
</dbReference>
<dbReference type="PANTHER" id="PTHR30307">
    <property type="entry name" value="S-ADENOSYLMETHIONINE:TRNA RIBOSYLTRANSFERASE-ISOMERASE"/>
    <property type="match status" value="1"/>
</dbReference>
<sequence length="342" mass="38412">MKLDLFDYELPEELIAQTPLKNRSDSRLMVLDKKTGEIEHSVFKNITQYLRPGDCLVLNNTKVLPARLFGIKDETGAKIEVLLLKQLEGDRWETLVKPAKRVKTGTVIRFGDGQLSAVCAEELDHGGRVMEFQYEGIFYEVLNELGKMPLPPYIKEQLEDQDRYQTVYAKEPGSAAAPTAGLHFTEALLKEIEAMGVKIVYITLHVGLGTFRPVNEENIENHDMHAEFYQVSEEAARTITEVKENGGRVVSVGTTSTRTLETVASAHDGKIVASSGWTDIFIYPGYQYKAIDALITNFHLPKSTLIMMVSALAGRENILHAYETAVKEKYRFFSFGDAMLIK</sequence>
<protein>
    <recommendedName>
        <fullName evidence="11 13">S-adenosylmethionine:tRNA ribosyltransferase-isomerase</fullName>
        <ecNumber evidence="10 13">2.4.99.17</ecNumber>
    </recommendedName>
    <alternativeName>
        <fullName evidence="12 13">Queuosine biosynthesis protein QueA</fullName>
    </alternativeName>
</protein>
<name>A0A133KWW5_HEYCO</name>
<evidence type="ECO:0000313" key="15">
    <source>
        <dbReference type="Proteomes" id="UP000070376"/>
    </source>
</evidence>
<evidence type="ECO:0000256" key="12">
    <source>
        <dbReference type="ARBA" id="ARBA00076160"/>
    </source>
</evidence>
<comment type="caution">
    <text evidence="14">The sequence shown here is derived from an EMBL/GenBank/DDBJ whole genome shotgun (WGS) entry which is preliminary data.</text>
</comment>
<evidence type="ECO:0000256" key="1">
    <source>
        <dbReference type="ARBA" id="ARBA00004496"/>
    </source>
</evidence>